<keyword evidence="1" id="KW-1133">Transmembrane helix</keyword>
<dbReference type="Proteomes" id="UP000597338">
    <property type="component" value="Unassembled WGS sequence"/>
</dbReference>
<keyword evidence="1" id="KW-0812">Transmembrane</keyword>
<organism evidence="2 3">
    <name type="scientific">Parapedobacter defluvii</name>
    <dbReference type="NCBI Taxonomy" id="2045106"/>
    <lineage>
        <taxon>Bacteria</taxon>
        <taxon>Pseudomonadati</taxon>
        <taxon>Bacteroidota</taxon>
        <taxon>Sphingobacteriia</taxon>
        <taxon>Sphingobacteriales</taxon>
        <taxon>Sphingobacteriaceae</taxon>
        <taxon>Parapedobacter</taxon>
    </lineage>
</organism>
<accession>A0ABQ1LKM3</accession>
<dbReference type="RefSeq" id="WP_188749434.1">
    <property type="nucleotide sequence ID" value="NZ_BMIK01000004.1"/>
</dbReference>
<evidence type="ECO:0000313" key="2">
    <source>
        <dbReference type="EMBL" id="GGC25164.1"/>
    </source>
</evidence>
<dbReference type="EMBL" id="BMIK01000004">
    <property type="protein sequence ID" value="GGC25164.1"/>
    <property type="molecule type" value="Genomic_DNA"/>
</dbReference>
<name>A0ABQ1LKM3_9SPHI</name>
<sequence length="165" mass="19275">MKRTGVERIEHSLELEEKLDQQLKGWMVQKIGRVLIGTIIFLTALGLFGNGLLSNKKIEKNGTSLQYERFLRYEKEMDVQWTIAGQEEIQIRIPLQYLDRFKVEKVIPEGYETATANGYVSYTFKSGKTTETPVHFYLNPQKTGNVTGEWLVNKQRFQLRHFIYP</sequence>
<feature type="transmembrane region" description="Helical" evidence="1">
    <location>
        <begin position="31"/>
        <end position="53"/>
    </location>
</feature>
<proteinExistence type="predicted"/>
<gene>
    <name evidence="2" type="ORF">GCM10011386_16370</name>
</gene>
<reference evidence="3" key="1">
    <citation type="journal article" date="2019" name="Int. J. Syst. Evol. Microbiol.">
        <title>The Global Catalogue of Microorganisms (GCM) 10K type strain sequencing project: providing services to taxonomists for standard genome sequencing and annotation.</title>
        <authorList>
            <consortium name="The Broad Institute Genomics Platform"/>
            <consortium name="The Broad Institute Genome Sequencing Center for Infectious Disease"/>
            <person name="Wu L."/>
            <person name="Ma J."/>
        </authorList>
    </citation>
    <scope>NUCLEOTIDE SEQUENCE [LARGE SCALE GENOMIC DNA]</scope>
    <source>
        <strain evidence="3">CGMCC 1.15342</strain>
    </source>
</reference>
<evidence type="ECO:0000313" key="3">
    <source>
        <dbReference type="Proteomes" id="UP000597338"/>
    </source>
</evidence>
<keyword evidence="1" id="KW-0472">Membrane</keyword>
<comment type="caution">
    <text evidence="2">The sequence shown here is derived from an EMBL/GenBank/DDBJ whole genome shotgun (WGS) entry which is preliminary data.</text>
</comment>
<keyword evidence="3" id="KW-1185">Reference proteome</keyword>
<protein>
    <submittedName>
        <fullName evidence="2">Uncharacterized protein</fullName>
    </submittedName>
</protein>
<evidence type="ECO:0000256" key="1">
    <source>
        <dbReference type="SAM" id="Phobius"/>
    </source>
</evidence>